<accession>A0ACC4CSV6</accession>
<keyword evidence="2" id="KW-1185">Reference proteome</keyword>
<evidence type="ECO:0000313" key="1">
    <source>
        <dbReference type="EMBL" id="KAL3604182.1"/>
    </source>
</evidence>
<dbReference type="Proteomes" id="UP000309997">
    <property type="component" value="Unassembled WGS sequence"/>
</dbReference>
<dbReference type="EMBL" id="RCHU02000002">
    <property type="protein sequence ID" value="KAL3604182.1"/>
    <property type="molecule type" value="Genomic_DNA"/>
</dbReference>
<protein>
    <submittedName>
        <fullName evidence="1">Uncharacterized protein</fullName>
    </submittedName>
</protein>
<gene>
    <name evidence="1" type="ORF">D5086_005041</name>
</gene>
<proteinExistence type="predicted"/>
<evidence type="ECO:0000313" key="2">
    <source>
        <dbReference type="Proteomes" id="UP000309997"/>
    </source>
</evidence>
<feature type="non-terminal residue" evidence="1">
    <location>
        <position position="55"/>
    </location>
</feature>
<name>A0ACC4CSV6_POPAL</name>
<reference evidence="1 2" key="1">
    <citation type="journal article" date="2024" name="Plant Biotechnol. J.">
        <title>Genome and CRISPR/Cas9 system of a widespread forest tree (Populus alba) in the world.</title>
        <authorList>
            <person name="Liu Y.J."/>
            <person name="Jiang P.F."/>
            <person name="Han X.M."/>
            <person name="Li X.Y."/>
            <person name="Wang H.M."/>
            <person name="Wang Y.J."/>
            <person name="Wang X.X."/>
            <person name="Zeng Q.Y."/>
        </authorList>
    </citation>
    <scope>NUCLEOTIDE SEQUENCE [LARGE SCALE GENOMIC DNA]</scope>
    <source>
        <strain evidence="2">cv. PAL-ZL1</strain>
    </source>
</reference>
<sequence>MKRQIRSKREWYMSGFYFHEAATVLTKTFKVRELHLCQQWSEPREREENRTRAVF</sequence>
<organism evidence="1 2">
    <name type="scientific">Populus alba</name>
    <name type="common">White poplar</name>
    <dbReference type="NCBI Taxonomy" id="43335"/>
    <lineage>
        <taxon>Eukaryota</taxon>
        <taxon>Viridiplantae</taxon>
        <taxon>Streptophyta</taxon>
        <taxon>Embryophyta</taxon>
        <taxon>Tracheophyta</taxon>
        <taxon>Spermatophyta</taxon>
        <taxon>Magnoliopsida</taxon>
        <taxon>eudicotyledons</taxon>
        <taxon>Gunneridae</taxon>
        <taxon>Pentapetalae</taxon>
        <taxon>rosids</taxon>
        <taxon>fabids</taxon>
        <taxon>Malpighiales</taxon>
        <taxon>Salicaceae</taxon>
        <taxon>Saliceae</taxon>
        <taxon>Populus</taxon>
    </lineage>
</organism>
<comment type="caution">
    <text evidence="1">The sequence shown here is derived from an EMBL/GenBank/DDBJ whole genome shotgun (WGS) entry which is preliminary data.</text>
</comment>